<evidence type="ECO:0000313" key="9">
    <source>
        <dbReference type="EMBL" id="CAG7563526.1"/>
    </source>
</evidence>
<feature type="compositionally biased region" description="Polar residues" evidence="7">
    <location>
        <begin position="1"/>
        <end position="34"/>
    </location>
</feature>
<dbReference type="InterPro" id="IPR019135">
    <property type="entry name" value="Polycomb_protein_VEFS-Box"/>
</dbReference>
<comment type="caution">
    <text evidence="9">The sequence shown here is derived from an EMBL/GenBank/DDBJ whole genome shotgun (WGS) entry which is preliminary data.</text>
</comment>
<dbReference type="Proteomes" id="UP000693738">
    <property type="component" value="Unassembled WGS sequence"/>
</dbReference>
<feature type="region of interest" description="Disordered" evidence="7">
    <location>
        <begin position="358"/>
        <end position="442"/>
    </location>
</feature>
<proteinExistence type="inferred from homology"/>
<dbReference type="Pfam" id="PF09733">
    <property type="entry name" value="VEFS-Box"/>
    <property type="match status" value="1"/>
</dbReference>
<gene>
    <name evidence="9" type="ORF">FEQUK3_LOCUS9239</name>
</gene>
<evidence type="ECO:0000256" key="5">
    <source>
        <dbReference type="ARBA" id="ARBA00023015"/>
    </source>
</evidence>
<evidence type="ECO:0000256" key="3">
    <source>
        <dbReference type="ARBA" id="ARBA00022771"/>
    </source>
</evidence>
<name>A0A8J2NDD4_FUSEQ</name>
<dbReference type="EMBL" id="CAJSTJ010000158">
    <property type="protein sequence ID" value="CAG7563526.1"/>
    <property type="molecule type" value="Genomic_DNA"/>
</dbReference>
<dbReference type="CDD" id="cd21552">
    <property type="entry name" value="VEFS-box_ctSUZ12-like"/>
    <property type="match status" value="1"/>
</dbReference>
<feature type="compositionally biased region" description="Basic and acidic residues" evidence="7">
    <location>
        <begin position="389"/>
        <end position="417"/>
    </location>
</feature>
<reference evidence="9" key="1">
    <citation type="submission" date="2021-05" db="EMBL/GenBank/DDBJ databases">
        <authorList>
            <person name="Khan N."/>
        </authorList>
    </citation>
    <scope>NUCLEOTIDE SEQUENCE</scope>
</reference>
<evidence type="ECO:0000256" key="6">
    <source>
        <dbReference type="ARBA" id="ARBA00023163"/>
    </source>
</evidence>
<keyword evidence="5" id="KW-0805">Transcription regulation</keyword>
<evidence type="ECO:0000256" key="7">
    <source>
        <dbReference type="SAM" id="MobiDB-lite"/>
    </source>
</evidence>
<keyword evidence="2" id="KW-0479">Metal-binding</keyword>
<evidence type="ECO:0000256" key="2">
    <source>
        <dbReference type="ARBA" id="ARBA00022723"/>
    </source>
</evidence>
<dbReference type="GO" id="GO:0008270">
    <property type="term" value="F:zinc ion binding"/>
    <property type="evidence" value="ECO:0007669"/>
    <property type="project" value="UniProtKB-KW"/>
</dbReference>
<comment type="similarity">
    <text evidence="1">Belongs to the VEFS (VRN2-EMF2-FIS2-SU(Z)12) family.</text>
</comment>
<feature type="region of interest" description="Disordered" evidence="7">
    <location>
        <begin position="1"/>
        <end position="74"/>
    </location>
</feature>
<keyword evidence="6" id="KW-0804">Transcription</keyword>
<feature type="region of interest" description="Disordered" evidence="7">
    <location>
        <begin position="591"/>
        <end position="612"/>
    </location>
</feature>
<evidence type="ECO:0000313" key="10">
    <source>
        <dbReference type="Proteomes" id="UP000693738"/>
    </source>
</evidence>
<keyword evidence="4" id="KW-0862">Zinc</keyword>
<evidence type="ECO:0000259" key="8">
    <source>
        <dbReference type="Pfam" id="PF09733"/>
    </source>
</evidence>
<evidence type="ECO:0000256" key="1">
    <source>
        <dbReference type="ARBA" id="ARBA00007416"/>
    </source>
</evidence>
<dbReference type="AlphaFoldDB" id="A0A8J2NDD4"/>
<keyword evidence="3" id="KW-0863">Zinc-finger</keyword>
<sequence>MTQKKGYTRTVPFTQQTWQVTHNAKNMSGNSSALKSHDDDDAAAAVAPPQKRRRLSASKPLHDASVPSEPERHSSLRIEIHKIFHKDSKRVRPLQETPPNDEILNTKGKCQITISDVSGGFINIVYRVSQSCDILSYKNPSGPHRIIFIKPPEPFVVPEETILINRQDDPSHDYSSSYKLDVELSSINDGSWPPLNAHELGFTASQPQPKPLADAGEQKWVLHSEFSQIFGRCKNPIKLTTGVHPQRPECHTDYVMDINLRWATAFKAIDKTVNSCITAVDPDAEEIYTSDILEPIPDDQLDSVSPLAVEDGVNVIGDTGETNEINGVNETEGVSEISGINETNGIKEVGIANGHETNGVNGIHHITPEPEPDSANGILGMNVVNGHGHLSEELPHAPSRDHSHDHSQDHSQDHSHDLEDELEGDQTPNRPLRKRANNVNYNLKKLSAQASGKEHKPRAKAGQNAQVEGRVTYLPPINEPVHLDSWRCFSCGCPNDSLDVLRAHLKNFHLNYDYALEITSEGPLFRVTRISGPADSPTKTLQLGKPTGPFNLKDYNEGDESWITSRLGPDHSEPDVLSPAKATAKKLFDKPAIKPSQPPIAAQSVGRRQEKKKVIIPDSSQPLFDPMSKARLKPGDELPKPAVDNKWLLQKHREGIGEFSDVSPEEKEYICRWDAFMLEQNVTSRAYFRRSWLKFVKDNALWLASVGHRMIEFGKHLCVLMAKDVLDDQCIDSAYILIEDARAQLKSGNCNEEMDNIRTVPVDSPSKQLPRASNITKGANGCTICKLPVLGPSLLICSNKVMHVLS</sequence>
<accession>A0A8J2NDD4</accession>
<evidence type="ECO:0000256" key="4">
    <source>
        <dbReference type="ARBA" id="ARBA00022833"/>
    </source>
</evidence>
<protein>
    <recommendedName>
        <fullName evidence="8">Polycomb protein VEFS-Box domain-containing protein</fullName>
    </recommendedName>
</protein>
<organism evidence="9 10">
    <name type="scientific">Fusarium equiseti</name>
    <name type="common">Fusarium scirpi</name>
    <dbReference type="NCBI Taxonomy" id="61235"/>
    <lineage>
        <taxon>Eukaryota</taxon>
        <taxon>Fungi</taxon>
        <taxon>Dikarya</taxon>
        <taxon>Ascomycota</taxon>
        <taxon>Pezizomycotina</taxon>
        <taxon>Sordariomycetes</taxon>
        <taxon>Hypocreomycetidae</taxon>
        <taxon>Hypocreales</taxon>
        <taxon>Nectriaceae</taxon>
        <taxon>Fusarium</taxon>
        <taxon>Fusarium incarnatum-equiseti species complex</taxon>
    </lineage>
</organism>
<feature type="domain" description="Polycomb protein VEFS-Box" evidence="8">
    <location>
        <begin position="643"/>
        <end position="729"/>
    </location>
</feature>